<accession>A0AAJ0CTZ4</accession>
<dbReference type="PANTHER" id="PTHR39602:SF2">
    <property type="entry name" value="ACW-9"/>
    <property type="match status" value="1"/>
</dbReference>
<dbReference type="PANTHER" id="PTHR39602">
    <property type="entry name" value="ACW-9"/>
    <property type="match status" value="1"/>
</dbReference>
<dbReference type="EMBL" id="JASWJB010000064">
    <property type="protein sequence ID" value="KAK2603451.1"/>
    <property type="molecule type" value="Genomic_DNA"/>
</dbReference>
<comment type="caution">
    <text evidence="1">The sequence shown here is derived from an EMBL/GenBank/DDBJ whole genome shotgun (WGS) entry which is preliminary data.</text>
</comment>
<evidence type="ECO:0000313" key="2">
    <source>
        <dbReference type="Proteomes" id="UP001251528"/>
    </source>
</evidence>
<reference evidence="1" key="1">
    <citation type="submission" date="2023-06" db="EMBL/GenBank/DDBJ databases">
        <title>Conoideocrella luteorostrata (Hypocreales: Clavicipitaceae), a potential biocontrol fungus for elongate hemlock scale in United States Christmas tree production areas.</title>
        <authorList>
            <person name="Barrett H."/>
            <person name="Lovett B."/>
            <person name="Macias A.M."/>
            <person name="Stajich J.E."/>
            <person name="Kasson M.T."/>
        </authorList>
    </citation>
    <scope>NUCLEOTIDE SEQUENCE</scope>
    <source>
        <strain evidence="1">ARSEF 14590</strain>
    </source>
</reference>
<keyword evidence="2" id="KW-1185">Reference proteome</keyword>
<evidence type="ECO:0000313" key="1">
    <source>
        <dbReference type="EMBL" id="KAK2603451.1"/>
    </source>
</evidence>
<organism evidence="1 2">
    <name type="scientific">Conoideocrella luteorostrata</name>
    <dbReference type="NCBI Taxonomy" id="1105319"/>
    <lineage>
        <taxon>Eukaryota</taxon>
        <taxon>Fungi</taxon>
        <taxon>Dikarya</taxon>
        <taxon>Ascomycota</taxon>
        <taxon>Pezizomycotina</taxon>
        <taxon>Sordariomycetes</taxon>
        <taxon>Hypocreomycetidae</taxon>
        <taxon>Hypocreales</taxon>
        <taxon>Clavicipitaceae</taxon>
        <taxon>Conoideocrella</taxon>
    </lineage>
</organism>
<gene>
    <name evidence="1" type="ORF">QQS21_004403</name>
</gene>
<dbReference type="AlphaFoldDB" id="A0AAJ0CTZ4"/>
<proteinExistence type="predicted"/>
<sequence>MIPAVIAALVGAALAGGKKTKLAEPTLHLSMICADKCTERFYECTSAPNANAAHCGAQYSSCLGYNPFENGAGHPTSCRIRGEQVARPTPTKTQSCARKCNANYEICRTKPHANQIMCASNYADCLGFSPFATKQGESFATPTACKPKPRGAMTTMTAEDGCGPKCLDDFLTCKANSDVNSMYCAGVMALCLGYSPFNEFGAFVPSACRKIKDRAAKASAACAEGCLNEFYTCEMNPSINESSCASHLAICVGYNPYENGFKTPTACSKKVFARAVETAAPTTDTCAKKCTDEWNECSCKLNANISGCASKFGDCLGYTPVIEPGKFTTPTACSTAPLDAMQIATRIGTSLAATAAGNS</sequence>
<name>A0AAJ0CTZ4_9HYPO</name>
<dbReference type="Proteomes" id="UP001251528">
    <property type="component" value="Unassembled WGS sequence"/>
</dbReference>
<protein>
    <submittedName>
        <fullName evidence="1">Uncharacterized protein</fullName>
    </submittedName>
</protein>